<keyword evidence="2" id="KW-1185">Reference proteome</keyword>
<dbReference type="Proteomes" id="UP000789366">
    <property type="component" value="Unassembled WGS sequence"/>
</dbReference>
<gene>
    <name evidence="1" type="ORF">SPELUC_LOCUS16912</name>
</gene>
<name>A0ACA9RC24_9GLOM</name>
<reference evidence="1" key="1">
    <citation type="submission" date="2021-06" db="EMBL/GenBank/DDBJ databases">
        <authorList>
            <person name="Kallberg Y."/>
            <person name="Tangrot J."/>
            <person name="Rosling A."/>
        </authorList>
    </citation>
    <scope>NUCLEOTIDE SEQUENCE</scope>
    <source>
        <strain evidence="1">28 12/20/2015</strain>
    </source>
</reference>
<proteinExistence type="predicted"/>
<protein>
    <submittedName>
        <fullName evidence="1">8593_t:CDS:1</fullName>
    </submittedName>
</protein>
<sequence>FFGMTQNNDIVTPLDTPLLTIIDKYKCDICQKTFKNNAELSRHNTIIRKYSIQEKLQIVPKNLSEAFKNDLVYFIHRQLPNSFKNAGKKTVSVACSKNQFYTIFGNFIHFYSKKVDVYKCLFRGWE</sequence>
<comment type="caution">
    <text evidence="1">The sequence shown here is derived from an EMBL/GenBank/DDBJ whole genome shotgun (WGS) entry which is preliminary data.</text>
</comment>
<accession>A0ACA9RC24</accession>
<feature type="non-terminal residue" evidence="1">
    <location>
        <position position="126"/>
    </location>
</feature>
<evidence type="ECO:0000313" key="2">
    <source>
        <dbReference type="Proteomes" id="UP000789366"/>
    </source>
</evidence>
<organism evidence="1 2">
    <name type="scientific">Cetraspora pellucida</name>
    <dbReference type="NCBI Taxonomy" id="1433469"/>
    <lineage>
        <taxon>Eukaryota</taxon>
        <taxon>Fungi</taxon>
        <taxon>Fungi incertae sedis</taxon>
        <taxon>Mucoromycota</taxon>
        <taxon>Glomeromycotina</taxon>
        <taxon>Glomeromycetes</taxon>
        <taxon>Diversisporales</taxon>
        <taxon>Gigasporaceae</taxon>
        <taxon>Cetraspora</taxon>
    </lineage>
</organism>
<evidence type="ECO:0000313" key="1">
    <source>
        <dbReference type="EMBL" id="CAG8787285.1"/>
    </source>
</evidence>
<feature type="non-terminal residue" evidence="1">
    <location>
        <position position="1"/>
    </location>
</feature>
<dbReference type="EMBL" id="CAJVPW010065626">
    <property type="protein sequence ID" value="CAG8787285.1"/>
    <property type="molecule type" value="Genomic_DNA"/>
</dbReference>